<organism evidence="1 2">
    <name type="scientific">Trifolium subterraneum</name>
    <name type="common">Subterranean clover</name>
    <dbReference type="NCBI Taxonomy" id="3900"/>
    <lineage>
        <taxon>Eukaryota</taxon>
        <taxon>Viridiplantae</taxon>
        <taxon>Streptophyta</taxon>
        <taxon>Embryophyta</taxon>
        <taxon>Tracheophyta</taxon>
        <taxon>Spermatophyta</taxon>
        <taxon>Magnoliopsida</taxon>
        <taxon>eudicotyledons</taxon>
        <taxon>Gunneridae</taxon>
        <taxon>Pentapetalae</taxon>
        <taxon>rosids</taxon>
        <taxon>fabids</taxon>
        <taxon>Fabales</taxon>
        <taxon>Fabaceae</taxon>
        <taxon>Papilionoideae</taxon>
        <taxon>50 kb inversion clade</taxon>
        <taxon>NPAAA clade</taxon>
        <taxon>Hologalegina</taxon>
        <taxon>IRL clade</taxon>
        <taxon>Trifolieae</taxon>
        <taxon>Trifolium</taxon>
    </lineage>
</organism>
<dbReference type="AlphaFoldDB" id="A0A2Z6P9A2"/>
<protein>
    <submittedName>
        <fullName evidence="1">Uncharacterized protein</fullName>
    </submittedName>
</protein>
<dbReference type="EMBL" id="DF974126">
    <property type="protein sequence ID" value="GAU45472.1"/>
    <property type="molecule type" value="Genomic_DNA"/>
</dbReference>
<accession>A0A2Z6P9A2</accession>
<proteinExistence type="predicted"/>
<reference evidence="2" key="1">
    <citation type="journal article" date="2017" name="Front. Plant Sci.">
        <title>Climate Clever Clovers: New Paradigm to Reduce the Environmental Footprint of Ruminants by Breeding Low Methanogenic Forages Utilizing Haplotype Variation.</title>
        <authorList>
            <person name="Kaur P."/>
            <person name="Appels R."/>
            <person name="Bayer P.E."/>
            <person name="Keeble-Gagnere G."/>
            <person name="Wang J."/>
            <person name="Hirakawa H."/>
            <person name="Shirasawa K."/>
            <person name="Vercoe P."/>
            <person name="Stefanova K."/>
            <person name="Durmic Z."/>
            <person name="Nichols P."/>
            <person name="Revell C."/>
            <person name="Isobe S.N."/>
            <person name="Edwards D."/>
            <person name="Erskine W."/>
        </authorList>
    </citation>
    <scope>NUCLEOTIDE SEQUENCE [LARGE SCALE GENOMIC DNA]</scope>
    <source>
        <strain evidence="2">cv. Daliak</strain>
    </source>
</reference>
<dbReference type="Proteomes" id="UP000242715">
    <property type="component" value="Unassembled WGS sequence"/>
</dbReference>
<evidence type="ECO:0000313" key="2">
    <source>
        <dbReference type="Proteomes" id="UP000242715"/>
    </source>
</evidence>
<keyword evidence="2" id="KW-1185">Reference proteome</keyword>
<evidence type="ECO:0000313" key="1">
    <source>
        <dbReference type="EMBL" id="GAU45472.1"/>
    </source>
</evidence>
<sequence length="66" mass="7543">MQASIVIVLHLNDIFNQTVQHRSLKTGNPPPIFNPSPTNIFNCITVQYLRLRHRPSCIPPLHCRSP</sequence>
<name>A0A2Z6P9A2_TRISU</name>
<gene>
    <name evidence="1" type="ORF">TSUD_13150</name>
</gene>